<proteinExistence type="predicted"/>
<dbReference type="AlphaFoldDB" id="A0ABD3T5G2"/>
<sequence length="147" mass="16913">MIDNFKVTDFFNTAIKDQFLHIYHHEGCQTLDFGDAQVLPRQTEVLTSLKVMGVEIESIMGLQYAGRNKYTLYPSNQGEYVLEQAEMEICGHKVQIRVADPIVRRVEPRTVNVYISGIPLEMSDEVLYNKLWLKYGLKLDLDNARAT</sequence>
<comment type="caution">
    <text evidence="1">The sequence shown here is derived from an EMBL/GenBank/DDBJ whole genome shotgun (WGS) entry which is preliminary data.</text>
</comment>
<protein>
    <submittedName>
        <fullName evidence="1">Uncharacterized protein</fullName>
    </submittedName>
</protein>
<gene>
    <name evidence="1" type="ORF">ACJMK2_023563</name>
</gene>
<organism evidence="1 2">
    <name type="scientific">Sinanodonta woodiana</name>
    <name type="common">Chinese pond mussel</name>
    <name type="synonym">Anodonta woodiana</name>
    <dbReference type="NCBI Taxonomy" id="1069815"/>
    <lineage>
        <taxon>Eukaryota</taxon>
        <taxon>Metazoa</taxon>
        <taxon>Spiralia</taxon>
        <taxon>Lophotrochozoa</taxon>
        <taxon>Mollusca</taxon>
        <taxon>Bivalvia</taxon>
        <taxon>Autobranchia</taxon>
        <taxon>Heteroconchia</taxon>
        <taxon>Palaeoheterodonta</taxon>
        <taxon>Unionida</taxon>
        <taxon>Unionoidea</taxon>
        <taxon>Unionidae</taxon>
        <taxon>Unioninae</taxon>
        <taxon>Sinanodonta</taxon>
    </lineage>
</organism>
<evidence type="ECO:0000313" key="2">
    <source>
        <dbReference type="Proteomes" id="UP001634394"/>
    </source>
</evidence>
<accession>A0ABD3T5G2</accession>
<name>A0ABD3T5G2_SINWO</name>
<evidence type="ECO:0000313" key="1">
    <source>
        <dbReference type="EMBL" id="KAL3831866.1"/>
    </source>
</evidence>
<dbReference type="EMBL" id="JBJQND010000019">
    <property type="protein sequence ID" value="KAL3831866.1"/>
    <property type="molecule type" value="Genomic_DNA"/>
</dbReference>
<dbReference type="Proteomes" id="UP001634394">
    <property type="component" value="Unassembled WGS sequence"/>
</dbReference>
<reference evidence="1 2" key="1">
    <citation type="submission" date="2024-11" db="EMBL/GenBank/DDBJ databases">
        <title>Chromosome-level genome assembly of the freshwater bivalve Anodonta woodiana.</title>
        <authorList>
            <person name="Chen X."/>
        </authorList>
    </citation>
    <scope>NUCLEOTIDE SEQUENCE [LARGE SCALE GENOMIC DNA]</scope>
    <source>
        <strain evidence="1">MN2024</strain>
        <tissue evidence="1">Gills</tissue>
    </source>
</reference>
<keyword evidence="2" id="KW-1185">Reference proteome</keyword>